<dbReference type="Proteomes" id="UP000075670">
    <property type="component" value="Unassembled WGS sequence"/>
</dbReference>
<proteinExistence type="predicted"/>
<dbReference type="GO" id="GO:0006355">
    <property type="term" value="P:regulation of DNA-templated transcription"/>
    <property type="evidence" value="ECO:0007669"/>
    <property type="project" value="InterPro"/>
</dbReference>
<dbReference type="AlphaFoldDB" id="A0A151AZA3"/>
<comment type="caution">
    <text evidence="1">The sequence shown here is derived from an EMBL/GenBank/DDBJ whole genome shotgun (WGS) entry which is preliminary data.</text>
</comment>
<organism evidence="1 2">
    <name type="scientific">Moorella mulderi DSM 14980</name>
    <dbReference type="NCBI Taxonomy" id="1122241"/>
    <lineage>
        <taxon>Bacteria</taxon>
        <taxon>Bacillati</taxon>
        <taxon>Bacillota</taxon>
        <taxon>Clostridia</taxon>
        <taxon>Neomoorellales</taxon>
        <taxon>Neomoorellaceae</taxon>
        <taxon>Neomoorella</taxon>
    </lineage>
</organism>
<dbReference type="OrthoDB" id="1725130at2"/>
<protein>
    <recommendedName>
        <fullName evidence="3">CopG antitoxin of type II toxin-antitoxin system</fullName>
    </recommendedName>
</protein>
<keyword evidence="2" id="KW-1185">Reference proteome</keyword>
<name>A0A151AZA3_9FIRM</name>
<dbReference type="RefSeq" id="WP_161484960.1">
    <property type="nucleotide sequence ID" value="NZ_LTBC01000002.1"/>
</dbReference>
<evidence type="ECO:0000313" key="1">
    <source>
        <dbReference type="EMBL" id="KYH32989.1"/>
    </source>
</evidence>
<dbReference type="InterPro" id="IPR010985">
    <property type="entry name" value="Ribbon_hlx_hlx"/>
</dbReference>
<dbReference type="EMBL" id="LTBC01000002">
    <property type="protein sequence ID" value="KYH32989.1"/>
    <property type="molecule type" value="Genomic_DNA"/>
</dbReference>
<reference evidence="1 2" key="1">
    <citation type="submission" date="2016-02" db="EMBL/GenBank/DDBJ databases">
        <title>Genome sequence of Moorella mulderi DSM 14980.</title>
        <authorList>
            <person name="Poehlein A."/>
            <person name="Daniel R."/>
        </authorList>
    </citation>
    <scope>NUCLEOTIDE SEQUENCE [LARGE SCALE GENOMIC DNA]</scope>
    <source>
        <strain evidence="1 2">DSM 14980</strain>
    </source>
</reference>
<dbReference type="Pfam" id="PF12441">
    <property type="entry name" value="CopG_antitoxin"/>
    <property type="match status" value="1"/>
</dbReference>
<accession>A0A151AZA3</accession>
<gene>
    <name evidence="1" type="ORF">MOMUL_07670</name>
</gene>
<evidence type="ECO:0000313" key="2">
    <source>
        <dbReference type="Proteomes" id="UP000075670"/>
    </source>
</evidence>
<dbReference type="InterPro" id="IPR022148">
    <property type="entry name" value="CopG_antitoxin"/>
</dbReference>
<sequence length="89" mass="10293">MRRDTNLPGIDDIDKLADFFDRTDTQELDWEDADVEFKKPELVHVSVRLPKEDVAAIKKAARKKGLGYTTYIRMALREAIKREGFKKAP</sequence>
<evidence type="ECO:0008006" key="3">
    <source>
        <dbReference type="Google" id="ProtNLM"/>
    </source>
</evidence>
<dbReference type="SUPFAM" id="SSF47598">
    <property type="entry name" value="Ribbon-helix-helix"/>
    <property type="match status" value="1"/>
</dbReference>
<dbReference type="PATRIC" id="fig|1122241.3.peg.809"/>